<sequence length="49" mass="5883">MRSCACHERVCLNVPQIKSHDRIVRLLSTDARWRRAMRTARRWHQARPG</sequence>
<reference evidence="1" key="2">
    <citation type="journal article" date="2015" name="Data Brief">
        <title>Shoot transcriptome of the giant reed, Arundo donax.</title>
        <authorList>
            <person name="Barrero R.A."/>
            <person name="Guerrero F.D."/>
            <person name="Moolhuijzen P."/>
            <person name="Goolsby J.A."/>
            <person name="Tidwell J."/>
            <person name="Bellgard S.E."/>
            <person name="Bellgard M.I."/>
        </authorList>
    </citation>
    <scope>NUCLEOTIDE SEQUENCE</scope>
    <source>
        <tissue evidence="1">Shoot tissue taken approximately 20 cm above the soil surface</tissue>
    </source>
</reference>
<accession>A0A0A8ZGC3</accession>
<reference evidence="1" key="1">
    <citation type="submission" date="2014-09" db="EMBL/GenBank/DDBJ databases">
        <authorList>
            <person name="Magalhaes I.L.F."/>
            <person name="Oliveira U."/>
            <person name="Santos F.R."/>
            <person name="Vidigal T.H.D.A."/>
            <person name="Brescovit A.D."/>
            <person name="Santos A.J."/>
        </authorList>
    </citation>
    <scope>NUCLEOTIDE SEQUENCE</scope>
    <source>
        <tissue evidence="1">Shoot tissue taken approximately 20 cm above the soil surface</tissue>
    </source>
</reference>
<protein>
    <submittedName>
        <fullName evidence="1">Uncharacterized protein</fullName>
    </submittedName>
</protein>
<organism evidence="1">
    <name type="scientific">Arundo donax</name>
    <name type="common">Giant reed</name>
    <name type="synonym">Donax arundinaceus</name>
    <dbReference type="NCBI Taxonomy" id="35708"/>
    <lineage>
        <taxon>Eukaryota</taxon>
        <taxon>Viridiplantae</taxon>
        <taxon>Streptophyta</taxon>
        <taxon>Embryophyta</taxon>
        <taxon>Tracheophyta</taxon>
        <taxon>Spermatophyta</taxon>
        <taxon>Magnoliopsida</taxon>
        <taxon>Liliopsida</taxon>
        <taxon>Poales</taxon>
        <taxon>Poaceae</taxon>
        <taxon>PACMAD clade</taxon>
        <taxon>Arundinoideae</taxon>
        <taxon>Arundineae</taxon>
        <taxon>Arundo</taxon>
    </lineage>
</organism>
<dbReference type="EMBL" id="GBRH01259451">
    <property type="protein sequence ID" value="JAD38444.1"/>
    <property type="molecule type" value="Transcribed_RNA"/>
</dbReference>
<evidence type="ECO:0000313" key="1">
    <source>
        <dbReference type="EMBL" id="JAD38444.1"/>
    </source>
</evidence>
<proteinExistence type="predicted"/>
<dbReference type="AlphaFoldDB" id="A0A0A8ZGC3"/>
<name>A0A0A8ZGC3_ARUDO</name>